<dbReference type="InterPro" id="IPR026983">
    <property type="entry name" value="DHC"/>
</dbReference>
<name>A0A663MDT4_ATHCN</name>
<dbReference type="GO" id="GO:0005524">
    <property type="term" value="F:ATP binding"/>
    <property type="evidence" value="ECO:0007669"/>
    <property type="project" value="InterPro"/>
</dbReference>
<reference evidence="3" key="1">
    <citation type="submission" date="2025-08" db="UniProtKB">
        <authorList>
            <consortium name="Ensembl"/>
        </authorList>
    </citation>
    <scope>IDENTIFICATION</scope>
</reference>
<dbReference type="InterPro" id="IPR035699">
    <property type="entry name" value="AAA_6"/>
</dbReference>
<dbReference type="Gene3D" id="1.10.8.710">
    <property type="match status" value="1"/>
</dbReference>
<dbReference type="GO" id="GO:0030286">
    <property type="term" value="C:dynein complex"/>
    <property type="evidence" value="ECO:0007669"/>
    <property type="project" value="InterPro"/>
</dbReference>
<dbReference type="GO" id="GO:0007018">
    <property type="term" value="P:microtubule-based movement"/>
    <property type="evidence" value="ECO:0007669"/>
    <property type="project" value="InterPro"/>
</dbReference>
<dbReference type="SUPFAM" id="SSF52540">
    <property type="entry name" value="P-loop containing nucleoside triphosphate hydrolases"/>
    <property type="match status" value="1"/>
</dbReference>
<feature type="transmembrane region" description="Helical" evidence="1">
    <location>
        <begin position="301"/>
        <end position="324"/>
    </location>
</feature>
<protein>
    <recommendedName>
        <fullName evidence="2">Dynein heavy chain hydrolytic ATP-binding dynein motor region domain-containing protein</fullName>
    </recommendedName>
</protein>
<dbReference type="Pfam" id="PF12774">
    <property type="entry name" value="AAA_6"/>
    <property type="match status" value="1"/>
</dbReference>
<proteinExistence type="predicted"/>
<dbReference type="FunFam" id="3.40.50.300:FF:001328">
    <property type="entry name" value="Dynein heavy chain 6, axonemal"/>
    <property type="match status" value="1"/>
</dbReference>
<evidence type="ECO:0000313" key="4">
    <source>
        <dbReference type="Proteomes" id="UP000472269"/>
    </source>
</evidence>
<dbReference type="OMA" id="NMNELIC"/>
<dbReference type="InterPro" id="IPR043157">
    <property type="entry name" value="Dynein_AAA1S"/>
</dbReference>
<dbReference type="AlphaFoldDB" id="A0A663MDT4"/>
<feature type="domain" description="Dynein heavy chain hydrolytic ATP-binding dynein motor region" evidence="2">
    <location>
        <begin position="1"/>
        <end position="114"/>
    </location>
</feature>
<dbReference type="InterPro" id="IPR027417">
    <property type="entry name" value="P-loop_NTPase"/>
</dbReference>
<keyword evidence="1" id="KW-1133">Transmembrane helix</keyword>
<dbReference type="PANTHER" id="PTHR46961">
    <property type="entry name" value="DYNEIN HEAVY CHAIN 1, AXONEMAL-LIKE PROTEIN"/>
    <property type="match status" value="1"/>
</dbReference>
<evidence type="ECO:0000259" key="2">
    <source>
        <dbReference type="Pfam" id="PF12774"/>
    </source>
</evidence>
<evidence type="ECO:0000256" key="1">
    <source>
        <dbReference type="SAM" id="Phobius"/>
    </source>
</evidence>
<sequence length="336" mass="37297">MRAVKTVISTAGNLKRENPTMNELICLQAIRDANVPKFLQDDLTLFNGIVSDLFPKIREKSIDYGILEEAIRKSCIKKDLKDVDDFVTKCIQLYETTVVRHGLMLVGPTGSGKTKSYEVLAAAVTSLKGQPAASGGNYEAVSYFVLNPKSITMGQLYGEFNLLTHEWTDGILSSLIRQGAAATDTSKKWYMFDGPVDALWIENMNTVLDDNKKLCLSSGEIINMTLMFEVQDLAVASPATVSRCGMVYLEPSILGLEPLIECWLQKIPGIMQPFSQQLNQKAGQEVKTEPRGLSCFSTVKMVVLGMQWEMAAFSVIPSLVIIACREARRKQKNPRR</sequence>
<accession>A0A663MDT4</accession>
<dbReference type="Gene3D" id="3.40.50.300">
    <property type="entry name" value="P-loop containing nucleotide triphosphate hydrolases"/>
    <property type="match status" value="1"/>
</dbReference>
<dbReference type="PANTHER" id="PTHR46961:SF5">
    <property type="entry name" value="DYNEIN AXONEMAL HEAVY CHAIN 1"/>
    <property type="match status" value="1"/>
</dbReference>
<dbReference type="GO" id="GO:0051959">
    <property type="term" value="F:dynein light intermediate chain binding"/>
    <property type="evidence" value="ECO:0007669"/>
    <property type="project" value="InterPro"/>
</dbReference>
<reference evidence="3" key="2">
    <citation type="submission" date="2025-09" db="UniProtKB">
        <authorList>
            <consortium name="Ensembl"/>
        </authorList>
    </citation>
    <scope>IDENTIFICATION</scope>
</reference>
<organism evidence="3 4">
    <name type="scientific">Athene cunicularia</name>
    <name type="common">Burrowing owl</name>
    <name type="synonym">Speotyto cunicularia</name>
    <dbReference type="NCBI Taxonomy" id="194338"/>
    <lineage>
        <taxon>Eukaryota</taxon>
        <taxon>Metazoa</taxon>
        <taxon>Chordata</taxon>
        <taxon>Craniata</taxon>
        <taxon>Vertebrata</taxon>
        <taxon>Euteleostomi</taxon>
        <taxon>Archelosauria</taxon>
        <taxon>Archosauria</taxon>
        <taxon>Dinosauria</taxon>
        <taxon>Saurischia</taxon>
        <taxon>Theropoda</taxon>
        <taxon>Coelurosauria</taxon>
        <taxon>Aves</taxon>
        <taxon>Neognathae</taxon>
        <taxon>Neoaves</taxon>
        <taxon>Telluraves</taxon>
        <taxon>Strigiformes</taxon>
        <taxon>Strigidae</taxon>
        <taxon>Athene</taxon>
    </lineage>
</organism>
<keyword evidence="4" id="KW-1185">Reference proteome</keyword>
<evidence type="ECO:0000313" key="3">
    <source>
        <dbReference type="Ensembl" id="ENSACUP00000010480.1"/>
    </source>
</evidence>
<dbReference type="Ensembl" id="ENSACUT00000011178.1">
    <property type="protein sequence ID" value="ENSACUP00000010480.1"/>
    <property type="gene ID" value="ENSACUG00000007082.1"/>
</dbReference>
<dbReference type="GO" id="GO:0045505">
    <property type="term" value="F:dynein intermediate chain binding"/>
    <property type="evidence" value="ECO:0007669"/>
    <property type="project" value="InterPro"/>
</dbReference>
<keyword evidence="1" id="KW-0812">Transmembrane</keyword>
<dbReference type="Proteomes" id="UP000472269">
    <property type="component" value="Unplaced"/>
</dbReference>
<keyword evidence="1" id="KW-0472">Membrane</keyword>